<keyword evidence="3" id="KW-1185">Reference proteome</keyword>
<accession>A0ABW1A731</accession>
<proteinExistence type="predicted"/>
<evidence type="ECO:0000313" key="2">
    <source>
        <dbReference type="EMBL" id="MFC5750941.1"/>
    </source>
</evidence>
<dbReference type="EMBL" id="JBHSON010000061">
    <property type="protein sequence ID" value="MFC5750941.1"/>
    <property type="molecule type" value="Genomic_DNA"/>
</dbReference>
<reference evidence="3" key="1">
    <citation type="journal article" date="2019" name="Int. J. Syst. Evol. Microbiol.">
        <title>The Global Catalogue of Microorganisms (GCM) 10K type strain sequencing project: providing services to taxonomists for standard genome sequencing and annotation.</title>
        <authorList>
            <consortium name="The Broad Institute Genomics Platform"/>
            <consortium name="The Broad Institute Genome Sequencing Center for Infectious Disease"/>
            <person name="Wu L."/>
            <person name="Ma J."/>
        </authorList>
    </citation>
    <scope>NUCLEOTIDE SEQUENCE [LARGE SCALE GENOMIC DNA]</scope>
    <source>
        <strain evidence="3">KCTC 42087</strain>
    </source>
</reference>
<dbReference type="Proteomes" id="UP001596074">
    <property type="component" value="Unassembled WGS sequence"/>
</dbReference>
<gene>
    <name evidence="2" type="ORF">ACFPZN_35440</name>
</gene>
<keyword evidence="1" id="KW-0472">Membrane</keyword>
<organism evidence="2 3">
    <name type="scientific">Actinomadura rugatobispora</name>
    <dbReference type="NCBI Taxonomy" id="1994"/>
    <lineage>
        <taxon>Bacteria</taxon>
        <taxon>Bacillati</taxon>
        <taxon>Actinomycetota</taxon>
        <taxon>Actinomycetes</taxon>
        <taxon>Streptosporangiales</taxon>
        <taxon>Thermomonosporaceae</taxon>
        <taxon>Actinomadura</taxon>
    </lineage>
</organism>
<evidence type="ECO:0000256" key="1">
    <source>
        <dbReference type="SAM" id="Phobius"/>
    </source>
</evidence>
<evidence type="ECO:0000313" key="3">
    <source>
        <dbReference type="Proteomes" id="UP001596074"/>
    </source>
</evidence>
<keyword evidence="1" id="KW-1133">Transmembrane helix</keyword>
<name>A0ABW1A731_9ACTN</name>
<feature type="transmembrane region" description="Helical" evidence="1">
    <location>
        <begin position="51"/>
        <end position="68"/>
    </location>
</feature>
<keyword evidence="1" id="KW-0812">Transmembrane</keyword>
<dbReference type="SUPFAM" id="SSF52540">
    <property type="entry name" value="P-loop containing nucleoside triphosphate hydrolases"/>
    <property type="match status" value="1"/>
</dbReference>
<comment type="caution">
    <text evidence="2">The sequence shown here is derived from an EMBL/GenBank/DDBJ whole genome shotgun (WGS) entry which is preliminary data.</text>
</comment>
<protein>
    <recommendedName>
        <fullName evidence="4">MFS transporter</fullName>
    </recommendedName>
</protein>
<dbReference type="Gene3D" id="3.40.50.300">
    <property type="entry name" value="P-loop containing nucleotide triphosphate hydrolases"/>
    <property type="match status" value="1"/>
</dbReference>
<sequence>MGEVLDLVGLGEAAGHRVGGFSPGMAQRLGIATALGRPAAVGSLAAWPSLWLLYACTAVVLALTAAVLHRRDA</sequence>
<dbReference type="InterPro" id="IPR027417">
    <property type="entry name" value="P-loop_NTPase"/>
</dbReference>
<evidence type="ECO:0008006" key="4">
    <source>
        <dbReference type="Google" id="ProtNLM"/>
    </source>
</evidence>